<comment type="caution">
    <text evidence="2">The sequence shown here is derived from an EMBL/GenBank/DDBJ whole genome shotgun (WGS) entry which is preliminary data.</text>
</comment>
<keyword evidence="1" id="KW-1133">Transmembrane helix</keyword>
<name>A0A101MYN1_9ACTN</name>
<evidence type="ECO:0000313" key="3">
    <source>
        <dbReference type="Proteomes" id="UP000053039"/>
    </source>
</evidence>
<gene>
    <name evidence="2" type="ORF">AQI94_37325</name>
</gene>
<dbReference type="Proteomes" id="UP000053039">
    <property type="component" value="Unassembled WGS sequence"/>
</dbReference>
<organism evidence="2 3">
    <name type="scientific">Streptomyces pseudovenezuelae</name>
    <dbReference type="NCBI Taxonomy" id="67350"/>
    <lineage>
        <taxon>Bacteria</taxon>
        <taxon>Bacillati</taxon>
        <taxon>Actinomycetota</taxon>
        <taxon>Actinomycetes</taxon>
        <taxon>Kitasatosporales</taxon>
        <taxon>Streptomycetaceae</taxon>
        <taxon>Streptomyces</taxon>
        <taxon>Streptomyces aurantiacus group</taxon>
    </lineage>
</organism>
<protein>
    <submittedName>
        <fullName evidence="2">Uncharacterized protein</fullName>
    </submittedName>
</protein>
<proteinExistence type="predicted"/>
<keyword evidence="1" id="KW-0472">Membrane</keyword>
<dbReference type="AlphaFoldDB" id="A0A101MYN1"/>
<feature type="transmembrane region" description="Helical" evidence="1">
    <location>
        <begin position="59"/>
        <end position="84"/>
    </location>
</feature>
<feature type="transmembrane region" description="Helical" evidence="1">
    <location>
        <begin position="296"/>
        <end position="316"/>
    </location>
</feature>
<sequence>MAQLEPLQPQLIGAVFRVPRPVGIRPVMRLLRRVPLPLRGAARLLVRLWYSPLTAKTRFLLVSLFASMTLLAMAEAGGVLVGPMDGQTRPALGYLFSDHARPSAVSLALLQDPAGLIVLAVVFVTPIFYCQQVRAIADFVPMNERNGGAVRLSGQRIAQHNRLVARTNRSFTTLGRRGVSVAIMTVVAVGTVLLFAFVNEYGLMETWNSTLLPDRVWRSEVYAGWWANLHTHPELALALCASGTYAFYFLTKQLAMGVIFTVYLKRSAALGFGVTPNMTFDSDGFRGLRTLRQFMLWTYGSALAHMVGLLSLSLVWLPASPWMLFVVVGVMVVDTVVIIYPSSIGYHSALAVKKSYVRSLQPTALSSADRDAATAQVWSVPVLPVATRKAITGLTLYLLVPAVVALVPEVIQRL</sequence>
<accession>A0A101MYN1</accession>
<feature type="transmembrane region" description="Helical" evidence="1">
    <location>
        <begin position="179"/>
        <end position="198"/>
    </location>
</feature>
<reference evidence="2 3" key="1">
    <citation type="submission" date="2015-10" db="EMBL/GenBank/DDBJ databases">
        <title>Draft genome sequence of Streptomyces pseudovenezuelae DSM 40212, type strain for the species Streptomyces pseudovenezuelae.</title>
        <authorList>
            <person name="Ruckert C."/>
            <person name="Winkler A."/>
            <person name="Kalinowski J."/>
            <person name="Kampfer P."/>
            <person name="Glaeser S."/>
        </authorList>
    </citation>
    <scope>NUCLEOTIDE SEQUENCE [LARGE SCALE GENOMIC DNA]</scope>
    <source>
        <strain evidence="2 3">DSM 40212</strain>
    </source>
</reference>
<dbReference type="EMBL" id="LMWM01000045">
    <property type="protein sequence ID" value="KUM83324.1"/>
    <property type="molecule type" value="Genomic_DNA"/>
</dbReference>
<evidence type="ECO:0000256" key="1">
    <source>
        <dbReference type="SAM" id="Phobius"/>
    </source>
</evidence>
<feature type="transmembrane region" description="Helical" evidence="1">
    <location>
        <begin position="322"/>
        <end position="340"/>
    </location>
</feature>
<evidence type="ECO:0000313" key="2">
    <source>
        <dbReference type="EMBL" id="KUM83324.1"/>
    </source>
</evidence>
<keyword evidence="1" id="KW-0812">Transmembrane</keyword>
<feature type="transmembrane region" description="Helical" evidence="1">
    <location>
        <begin position="104"/>
        <end position="129"/>
    </location>
</feature>